<dbReference type="Proteomes" id="UP000642748">
    <property type="component" value="Unassembled WGS sequence"/>
</dbReference>
<dbReference type="RefSeq" id="WP_203916755.1">
    <property type="nucleotide sequence ID" value="NZ_BONZ01000013.1"/>
</dbReference>
<evidence type="ECO:0000256" key="1">
    <source>
        <dbReference type="SAM" id="MobiDB-lite"/>
    </source>
</evidence>
<evidence type="ECO:0000313" key="2">
    <source>
        <dbReference type="EMBL" id="GIH13059.1"/>
    </source>
</evidence>
<feature type="region of interest" description="Disordered" evidence="1">
    <location>
        <begin position="1"/>
        <end position="281"/>
    </location>
</feature>
<protein>
    <submittedName>
        <fullName evidence="2">Uncharacterized protein</fullName>
    </submittedName>
</protein>
<feature type="region of interest" description="Disordered" evidence="1">
    <location>
        <begin position="470"/>
        <end position="524"/>
    </location>
</feature>
<reference evidence="2" key="1">
    <citation type="submission" date="2021-01" db="EMBL/GenBank/DDBJ databases">
        <title>Whole genome shotgun sequence of Rugosimonospora africana NBRC 104875.</title>
        <authorList>
            <person name="Komaki H."/>
            <person name="Tamura T."/>
        </authorList>
    </citation>
    <scope>NUCLEOTIDE SEQUENCE</scope>
    <source>
        <strain evidence="2">NBRC 104875</strain>
    </source>
</reference>
<proteinExistence type="predicted"/>
<dbReference type="AlphaFoldDB" id="A0A8J3VNB6"/>
<feature type="compositionally biased region" description="Acidic residues" evidence="1">
    <location>
        <begin position="105"/>
        <end position="114"/>
    </location>
</feature>
<name>A0A8J3VNB6_9ACTN</name>
<keyword evidence="3" id="KW-1185">Reference proteome</keyword>
<feature type="compositionally biased region" description="Pro residues" evidence="1">
    <location>
        <begin position="233"/>
        <end position="247"/>
    </location>
</feature>
<feature type="compositionally biased region" description="Low complexity" evidence="1">
    <location>
        <begin position="26"/>
        <end position="76"/>
    </location>
</feature>
<gene>
    <name evidence="2" type="ORF">Raf01_12310</name>
</gene>
<feature type="compositionally biased region" description="Low complexity" evidence="1">
    <location>
        <begin position="248"/>
        <end position="272"/>
    </location>
</feature>
<feature type="compositionally biased region" description="Basic residues" evidence="1">
    <location>
        <begin position="151"/>
        <end position="176"/>
    </location>
</feature>
<organism evidence="2 3">
    <name type="scientific">Rugosimonospora africana</name>
    <dbReference type="NCBI Taxonomy" id="556532"/>
    <lineage>
        <taxon>Bacteria</taxon>
        <taxon>Bacillati</taxon>
        <taxon>Actinomycetota</taxon>
        <taxon>Actinomycetes</taxon>
        <taxon>Micromonosporales</taxon>
        <taxon>Micromonosporaceae</taxon>
        <taxon>Rugosimonospora</taxon>
    </lineage>
</organism>
<accession>A0A8J3VNB6</accession>
<feature type="compositionally biased region" description="Low complexity" evidence="1">
    <location>
        <begin position="193"/>
        <end position="205"/>
    </location>
</feature>
<comment type="caution">
    <text evidence="2">The sequence shown here is derived from an EMBL/GenBank/DDBJ whole genome shotgun (WGS) entry which is preliminary data.</text>
</comment>
<feature type="compositionally biased region" description="Low complexity" evidence="1">
    <location>
        <begin position="213"/>
        <end position="232"/>
    </location>
</feature>
<dbReference type="EMBL" id="BONZ01000013">
    <property type="protein sequence ID" value="GIH13059.1"/>
    <property type="molecule type" value="Genomic_DNA"/>
</dbReference>
<evidence type="ECO:0000313" key="3">
    <source>
        <dbReference type="Proteomes" id="UP000642748"/>
    </source>
</evidence>
<sequence>MIPPRPPAPERDESAPAGEPAPPATTPAATAAPTNAPAAAARAAMAAPATERAPTEQAATERAATEPTSPAAEAARVAPTRGGIPGQRSGPRRTRAAEPGTGAADADEPEDTTGADEPGVVAADTDEPEVATDVEAQASGAAGRATPAKKVPSKAPRKAPAKKALAKKLPSRKAAARKAAPAEPTDLPPADQAPTDLPPTDQAPTDLPPADLPPADVAPAPAETTSPGAAQPASPPQPDQPASPPQPDQAASPPKPGQAASQTAPGQAAGPAPAGPPELTLWDRLRSDPAHVPEVLALAAVERLGPEAARYTGWVRATYPGATDDRLAQAAGRRFAAQARSAALAGMIAPEIGQLVALVTLGWLQARLVLHIAAAYGRDPSAPERAAELLVLLRVHDDLATARDALATARDNGVPLRRPAHRLLSGGARGAGRRLAARLIPGAGVLIDLLVNDASIEAVTRRAISYYRTPPAPVSGAPAGTAEGAPVSGAPAGTAEEAPVSEAPAGTAAGAPLSGPPADTAAGT</sequence>